<accession>A0A4Q7MSH0</accession>
<dbReference type="AlphaFoldDB" id="A0A4Q7MSH0"/>
<comment type="caution">
    <text evidence="7">The sequence shown here is derived from an EMBL/GenBank/DDBJ whole genome shotgun (WGS) entry which is preliminary data.</text>
</comment>
<dbReference type="InterPro" id="IPR006977">
    <property type="entry name" value="Yip1_dom"/>
</dbReference>
<dbReference type="Pfam" id="PF04893">
    <property type="entry name" value="Yip1"/>
    <property type="match status" value="1"/>
</dbReference>
<dbReference type="GO" id="GO:0016020">
    <property type="term" value="C:membrane"/>
    <property type="evidence" value="ECO:0007669"/>
    <property type="project" value="UniProtKB-SubCell"/>
</dbReference>
<feature type="transmembrane region" description="Helical" evidence="5">
    <location>
        <begin position="65"/>
        <end position="90"/>
    </location>
</feature>
<evidence type="ECO:0000256" key="4">
    <source>
        <dbReference type="ARBA" id="ARBA00023136"/>
    </source>
</evidence>
<dbReference type="RefSeq" id="WP_130542030.1">
    <property type="nucleotide sequence ID" value="NZ_CP042431.1"/>
</dbReference>
<keyword evidence="8" id="KW-1185">Reference proteome</keyword>
<evidence type="ECO:0000256" key="2">
    <source>
        <dbReference type="ARBA" id="ARBA00022692"/>
    </source>
</evidence>
<evidence type="ECO:0000259" key="6">
    <source>
        <dbReference type="Pfam" id="PF04893"/>
    </source>
</evidence>
<evidence type="ECO:0000256" key="5">
    <source>
        <dbReference type="SAM" id="Phobius"/>
    </source>
</evidence>
<comment type="subcellular location">
    <subcellularLocation>
        <location evidence="1">Membrane</location>
        <topology evidence="1">Multi-pass membrane protein</topology>
    </subcellularLocation>
</comment>
<organism evidence="7 8">
    <name type="scientific">Pseudobacter ginsenosidimutans</name>
    <dbReference type="NCBI Taxonomy" id="661488"/>
    <lineage>
        <taxon>Bacteria</taxon>
        <taxon>Pseudomonadati</taxon>
        <taxon>Bacteroidota</taxon>
        <taxon>Chitinophagia</taxon>
        <taxon>Chitinophagales</taxon>
        <taxon>Chitinophagaceae</taxon>
        <taxon>Pseudobacter</taxon>
    </lineage>
</organism>
<keyword evidence="3 5" id="KW-1133">Transmembrane helix</keyword>
<feature type="transmembrane region" description="Helical" evidence="5">
    <location>
        <begin position="157"/>
        <end position="190"/>
    </location>
</feature>
<keyword evidence="2 5" id="KW-0812">Transmembrane</keyword>
<feature type="transmembrane region" description="Helical" evidence="5">
    <location>
        <begin position="102"/>
        <end position="119"/>
    </location>
</feature>
<reference evidence="7 8" key="1">
    <citation type="submission" date="2019-02" db="EMBL/GenBank/DDBJ databases">
        <title>Genomic Encyclopedia of Type Strains, Phase IV (KMG-IV): sequencing the most valuable type-strain genomes for metagenomic binning, comparative biology and taxonomic classification.</title>
        <authorList>
            <person name="Goeker M."/>
        </authorList>
    </citation>
    <scope>NUCLEOTIDE SEQUENCE [LARGE SCALE GENOMIC DNA]</scope>
    <source>
        <strain evidence="7 8">DSM 18116</strain>
    </source>
</reference>
<keyword evidence="4 5" id="KW-0472">Membrane</keyword>
<evidence type="ECO:0000256" key="3">
    <source>
        <dbReference type="ARBA" id="ARBA00022989"/>
    </source>
</evidence>
<dbReference type="EMBL" id="SGXA01000002">
    <property type="protein sequence ID" value="RZS71537.1"/>
    <property type="molecule type" value="Genomic_DNA"/>
</dbReference>
<gene>
    <name evidence="7" type="ORF">EV199_3442</name>
</gene>
<proteinExistence type="predicted"/>
<evidence type="ECO:0000313" key="8">
    <source>
        <dbReference type="Proteomes" id="UP000293874"/>
    </source>
</evidence>
<name>A0A4Q7MSH0_9BACT</name>
<sequence>MNLIQRAKNILLTPKTEWNVVTGETATLGSLLTGYVLPLSLIPAVCSFLGMMLFGGMILGITAGIVMAVVSVVATILAYVIGTYIIDALAPSFKSEKNLGRSAQLMAYSATAVWVAGVLSLVPLLGWLAIIAGAAYSIYLMYLGLGPVKKTPEDQRVLYVIIAIVVYWVVNLVISTLIGGIIITSIFAAGVGMMGGF</sequence>
<evidence type="ECO:0000256" key="1">
    <source>
        <dbReference type="ARBA" id="ARBA00004141"/>
    </source>
</evidence>
<feature type="transmembrane region" description="Helical" evidence="5">
    <location>
        <begin position="35"/>
        <end position="59"/>
    </location>
</feature>
<evidence type="ECO:0000313" key="7">
    <source>
        <dbReference type="EMBL" id="RZS71537.1"/>
    </source>
</evidence>
<dbReference type="OrthoDB" id="7423401at2"/>
<feature type="transmembrane region" description="Helical" evidence="5">
    <location>
        <begin position="125"/>
        <end position="145"/>
    </location>
</feature>
<dbReference type="Proteomes" id="UP000293874">
    <property type="component" value="Unassembled WGS sequence"/>
</dbReference>
<feature type="domain" description="Yip1" evidence="6">
    <location>
        <begin position="9"/>
        <end position="167"/>
    </location>
</feature>
<protein>
    <submittedName>
        <fullName evidence="7">Yip1-like protein</fullName>
    </submittedName>
</protein>